<accession>A0A2S9PQF4</accession>
<dbReference type="Proteomes" id="UP000239322">
    <property type="component" value="Unassembled WGS sequence"/>
</dbReference>
<gene>
    <name evidence="2" type="ORF">C6N75_24475</name>
</gene>
<keyword evidence="3" id="KW-1185">Reference proteome</keyword>
<proteinExistence type="predicted"/>
<protein>
    <recommendedName>
        <fullName evidence="4">Secreted protein</fullName>
    </recommendedName>
</protein>
<sequence>MGYVIDAIRAGRDASVPALVARLSPARRRDLAGELPGLRRELREAGWTDWQRRGRMRNALLLAGAGCHTGAAAAAAWLASPVLRDWDGLPTARLLAVLADRDPAWLGDLAHRLAARAGTARDDYPLIRALVRVAGCPVPTGDAFVHGWAADMVVVRPADRRGRVLRLGAALRADPDAPALVARLFETVEPAAALTSYGDPEHSGHWPAVLAALAAEGVLDRSALVEGAVARLVRGGRPQHLRVFSAVLRRLELDAEEERRHTADWTVLAADAPSTVAGDAQQVLARLWAAGDLSAARLADVSEAVLFRPEKKLVRAQLVLLGKALRRDAEARHVLLPAAAAAFGHQDTALQERALALVVRHLRPGDTALREELRPSVEQLGPAQQTAAAALLGVALPDAAAGEPYREVLPAAPAARPQPPAPATAAETVELVAALVRGREPVAAEFEAALDGLVRHAHGDRAALAAALEQVLATGWQWEADEHGRVSVERLDGLELVAAAVLGRVRPADLATGPAAGRRRGHRGCVHQTLEEVLRARVHEVAHRVLTAPLPFLLATPSVRTGSVEAADLVARLDAYGRLGTEPAPNDFAQALLRVRRDPAAAPAAAALGSSAGDRLAAWLTASGDAADRLVRRVEEPAPPDAARPWNHAREGIRRLVVGVRAWLVPQREFPAAFHDLGRPATGTADRCWHWAGQDGLHRSVLPEDREVLAAWALPDVTGCAASDEAGGCAALPALAELGGEAGPVLHLAVATGLGARHAEDRLAAVDALLVLAARGELAADRIGGDLAELLALGTVKPNRLADAAGTAAATGAHATTWAVLAHALPSLLAAAGGPVPPGAGDLLAVAADCVERCGAAGPYPQGLDAAADRTGSSRYVAQARRLRTALTGTPAR</sequence>
<dbReference type="OrthoDB" id="3245799at2"/>
<evidence type="ECO:0000313" key="3">
    <source>
        <dbReference type="Proteomes" id="UP000239322"/>
    </source>
</evidence>
<reference evidence="2 3" key="1">
    <citation type="submission" date="2018-03" db="EMBL/GenBank/DDBJ databases">
        <title>Novel Streptomyces sp. from soil.</title>
        <authorList>
            <person name="Tan G.Y.A."/>
            <person name="Lee Z.Y."/>
        </authorList>
    </citation>
    <scope>NUCLEOTIDE SEQUENCE [LARGE SCALE GENOMIC DNA]</scope>
    <source>
        <strain evidence="2 3">ST5x</strain>
    </source>
</reference>
<name>A0A2S9PQF4_9ACTN</name>
<organism evidence="2 3">
    <name type="scientific">Streptomyces solincola</name>
    <dbReference type="NCBI Taxonomy" id="2100817"/>
    <lineage>
        <taxon>Bacteria</taxon>
        <taxon>Bacillati</taxon>
        <taxon>Actinomycetota</taxon>
        <taxon>Actinomycetes</taxon>
        <taxon>Kitasatosporales</taxon>
        <taxon>Streptomycetaceae</taxon>
        <taxon>Streptomyces</taxon>
    </lineage>
</organism>
<dbReference type="EMBL" id="PVLV01000458">
    <property type="protein sequence ID" value="PRH76648.1"/>
    <property type="molecule type" value="Genomic_DNA"/>
</dbReference>
<evidence type="ECO:0000313" key="2">
    <source>
        <dbReference type="EMBL" id="PRH76648.1"/>
    </source>
</evidence>
<keyword evidence="1" id="KW-0812">Transmembrane</keyword>
<keyword evidence="1" id="KW-1133">Transmembrane helix</keyword>
<keyword evidence="1" id="KW-0472">Membrane</keyword>
<evidence type="ECO:0000256" key="1">
    <source>
        <dbReference type="SAM" id="Phobius"/>
    </source>
</evidence>
<comment type="caution">
    <text evidence="2">The sequence shown here is derived from an EMBL/GenBank/DDBJ whole genome shotgun (WGS) entry which is preliminary data.</text>
</comment>
<feature type="transmembrane region" description="Helical" evidence="1">
    <location>
        <begin position="59"/>
        <end position="79"/>
    </location>
</feature>
<dbReference type="AlphaFoldDB" id="A0A2S9PQF4"/>
<evidence type="ECO:0008006" key="4">
    <source>
        <dbReference type="Google" id="ProtNLM"/>
    </source>
</evidence>